<feature type="binding site" description="covalent" evidence="8">
    <location>
        <position position="214"/>
    </location>
    <ligand>
        <name>heme c</name>
        <dbReference type="ChEBI" id="CHEBI:61717"/>
        <label>2</label>
    </ligand>
</feature>
<accession>A0A1H9SV53</accession>
<keyword evidence="3 9" id="KW-0479">Metal-binding</keyword>
<feature type="binding site" description="covalent" evidence="8">
    <location>
        <position position="73"/>
    </location>
    <ligand>
        <name>heme c</name>
        <dbReference type="ChEBI" id="CHEBI:61717"/>
        <label>1</label>
    </ligand>
</feature>
<dbReference type="SUPFAM" id="SSF46626">
    <property type="entry name" value="Cytochrome c"/>
    <property type="match status" value="2"/>
</dbReference>
<dbReference type="GO" id="GO:0042597">
    <property type="term" value="C:periplasmic space"/>
    <property type="evidence" value="ECO:0007669"/>
    <property type="project" value="UniProtKB-SubCell"/>
</dbReference>
<keyword evidence="7 9" id="KW-0408">Iron</keyword>
<evidence type="ECO:0000256" key="6">
    <source>
        <dbReference type="ARBA" id="ARBA00023002"/>
    </source>
</evidence>
<dbReference type="GO" id="GO:0020037">
    <property type="term" value="F:heme binding"/>
    <property type="evidence" value="ECO:0007669"/>
    <property type="project" value="InterPro"/>
</dbReference>
<comment type="subcellular location">
    <subcellularLocation>
        <location evidence="1">Periplasm</location>
    </subcellularLocation>
</comment>
<dbReference type="InterPro" id="IPR036909">
    <property type="entry name" value="Cyt_c-like_dom_sf"/>
</dbReference>
<dbReference type="GO" id="GO:0004130">
    <property type="term" value="F:cytochrome-c peroxidase activity"/>
    <property type="evidence" value="ECO:0007669"/>
    <property type="project" value="TreeGrafter"/>
</dbReference>
<dbReference type="InterPro" id="IPR004852">
    <property type="entry name" value="Di-haem_cyt_c_peroxidsae"/>
</dbReference>
<feature type="binding site" description="covalent" evidence="8">
    <location>
        <position position="217"/>
    </location>
    <ligand>
        <name>heme c</name>
        <dbReference type="ChEBI" id="CHEBI:61717"/>
        <label>2</label>
    </ligand>
</feature>
<dbReference type="AlphaFoldDB" id="A0A1H9SV53"/>
<feature type="domain" description="Cytochrome c" evidence="10">
    <location>
        <begin position="201"/>
        <end position="326"/>
    </location>
</feature>
<comment type="cofactor">
    <cofactor evidence="8">
        <name>heme</name>
        <dbReference type="ChEBI" id="CHEBI:30413"/>
    </cofactor>
    <text evidence="8">Binds 2 heme groups.</text>
</comment>
<dbReference type="PIRSF" id="PIRSF000294">
    <property type="entry name" value="Cytochrome-c_peroxidase"/>
    <property type="match status" value="1"/>
</dbReference>
<organism evidence="11 12">
    <name type="scientific">Pedobacter rhizosphaerae</name>
    <dbReference type="NCBI Taxonomy" id="390241"/>
    <lineage>
        <taxon>Bacteria</taxon>
        <taxon>Pseudomonadati</taxon>
        <taxon>Bacteroidota</taxon>
        <taxon>Sphingobacteriia</taxon>
        <taxon>Sphingobacteriales</taxon>
        <taxon>Sphingobacteriaceae</taxon>
        <taxon>Pedobacter</taxon>
    </lineage>
</organism>
<evidence type="ECO:0000256" key="7">
    <source>
        <dbReference type="ARBA" id="ARBA00023004"/>
    </source>
</evidence>
<comment type="PTM">
    <text evidence="8">Binds 2 heme groups per subunit.</text>
</comment>
<evidence type="ECO:0000256" key="2">
    <source>
        <dbReference type="ARBA" id="ARBA00022617"/>
    </source>
</evidence>
<dbReference type="Pfam" id="PF03150">
    <property type="entry name" value="CCP_MauG"/>
    <property type="match status" value="1"/>
</dbReference>
<dbReference type="InterPro" id="IPR009056">
    <property type="entry name" value="Cyt_c-like_dom"/>
</dbReference>
<evidence type="ECO:0000256" key="3">
    <source>
        <dbReference type="ARBA" id="ARBA00022723"/>
    </source>
</evidence>
<dbReference type="Proteomes" id="UP000199572">
    <property type="component" value="Unassembled WGS sequence"/>
</dbReference>
<dbReference type="EMBL" id="FOGG01000019">
    <property type="protein sequence ID" value="SER88249.1"/>
    <property type="molecule type" value="Genomic_DNA"/>
</dbReference>
<name>A0A1H9SV53_9SPHI</name>
<keyword evidence="11" id="KW-0575">Peroxidase</keyword>
<protein>
    <submittedName>
        <fullName evidence="11">Cytochrome c peroxidase</fullName>
    </submittedName>
</protein>
<keyword evidence="2 8" id="KW-0349">Heme</keyword>
<dbReference type="InterPro" id="IPR051395">
    <property type="entry name" value="Cytochrome_c_Peroxidase/MauG"/>
</dbReference>
<dbReference type="STRING" id="390241.SAMN04488023_11981"/>
<keyword evidence="5" id="KW-0574">Periplasm</keyword>
<evidence type="ECO:0000256" key="5">
    <source>
        <dbReference type="ARBA" id="ARBA00022764"/>
    </source>
</evidence>
<evidence type="ECO:0000256" key="8">
    <source>
        <dbReference type="PIRSR" id="PIRSR000294-1"/>
    </source>
</evidence>
<dbReference type="InterPro" id="IPR026259">
    <property type="entry name" value="MauG/Cytc_peroxidase"/>
</dbReference>
<dbReference type="PANTHER" id="PTHR30600">
    <property type="entry name" value="CYTOCHROME C PEROXIDASE-RELATED"/>
    <property type="match status" value="1"/>
</dbReference>
<feature type="binding site" description="covalent" evidence="8">
    <location>
        <position position="70"/>
    </location>
    <ligand>
        <name>heme c</name>
        <dbReference type="ChEBI" id="CHEBI:61717"/>
        <label>1</label>
    </ligand>
</feature>
<dbReference type="GO" id="GO:0046872">
    <property type="term" value="F:metal ion binding"/>
    <property type="evidence" value="ECO:0007669"/>
    <property type="project" value="UniProtKB-KW"/>
</dbReference>
<gene>
    <name evidence="11" type="ORF">SAMN04488023_11981</name>
</gene>
<evidence type="ECO:0000256" key="9">
    <source>
        <dbReference type="PIRSR" id="PIRSR000294-2"/>
    </source>
</evidence>
<sequence>MYLIFFLMIAFVVASAFVIDDDQPVKIVVPSNFPAPVYNLEKNKITQKGVELGRQLFYDGLLSIDGSTSCGSCHQQVSAFVQQDHDFSHGVENRIGRRNALPLANLIFSKSFFWDGGVFNLDLTPVNAIENEVEMGENLDHVLKKLNASLLYKARFKATYGVDSITTNLFLKSISQFLATMVSANSRYDKYVRKEGEVLNADELEGLNIFKDKCSTCHSSDLFTDGSFRNNGSTADFRFDKGRHEITLADADIGKFKVPSLRNVEFTGPYMHDGSLQSLEEVLEHYNSGMKASASLDPVFKKRDKPGISLDGNEKRKLVAFLKTLTDQEFLTNKKLSEF</sequence>
<evidence type="ECO:0000256" key="1">
    <source>
        <dbReference type="ARBA" id="ARBA00004418"/>
    </source>
</evidence>
<evidence type="ECO:0000256" key="4">
    <source>
        <dbReference type="ARBA" id="ARBA00022729"/>
    </source>
</evidence>
<evidence type="ECO:0000313" key="12">
    <source>
        <dbReference type="Proteomes" id="UP000199572"/>
    </source>
</evidence>
<dbReference type="Gene3D" id="1.10.760.10">
    <property type="entry name" value="Cytochrome c-like domain"/>
    <property type="match status" value="2"/>
</dbReference>
<proteinExistence type="predicted"/>
<keyword evidence="4" id="KW-0732">Signal</keyword>
<feature type="binding site" description="axial binding residue" evidence="9">
    <location>
        <position position="74"/>
    </location>
    <ligand>
        <name>heme c</name>
        <dbReference type="ChEBI" id="CHEBI:61717"/>
        <label>1</label>
    </ligand>
    <ligandPart>
        <name>Fe</name>
        <dbReference type="ChEBI" id="CHEBI:18248"/>
    </ligandPart>
</feature>
<evidence type="ECO:0000313" key="11">
    <source>
        <dbReference type="EMBL" id="SER88249.1"/>
    </source>
</evidence>
<feature type="binding site" description="axial binding residue" evidence="9">
    <location>
        <position position="218"/>
    </location>
    <ligand>
        <name>heme c</name>
        <dbReference type="ChEBI" id="CHEBI:61717"/>
        <label>2</label>
    </ligand>
    <ligandPart>
        <name>Fe</name>
        <dbReference type="ChEBI" id="CHEBI:18248"/>
    </ligandPart>
</feature>
<dbReference type="PANTHER" id="PTHR30600:SF10">
    <property type="entry name" value="BLL6722 PROTEIN"/>
    <property type="match status" value="1"/>
</dbReference>
<dbReference type="PROSITE" id="PS51007">
    <property type="entry name" value="CYTC"/>
    <property type="match status" value="1"/>
</dbReference>
<keyword evidence="6" id="KW-0560">Oxidoreductase</keyword>
<dbReference type="GO" id="GO:0009055">
    <property type="term" value="F:electron transfer activity"/>
    <property type="evidence" value="ECO:0007669"/>
    <property type="project" value="InterPro"/>
</dbReference>
<reference evidence="11 12" key="1">
    <citation type="submission" date="2016-10" db="EMBL/GenBank/DDBJ databases">
        <authorList>
            <person name="de Groot N.N."/>
        </authorList>
    </citation>
    <scope>NUCLEOTIDE SEQUENCE [LARGE SCALE GENOMIC DNA]</scope>
    <source>
        <strain evidence="11 12">DSM 18610</strain>
    </source>
</reference>
<evidence type="ECO:0000259" key="10">
    <source>
        <dbReference type="PROSITE" id="PS51007"/>
    </source>
</evidence>
<keyword evidence="12" id="KW-1185">Reference proteome</keyword>